<keyword evidence="2" id="KW-1185">Reference proteome</keyword>
<sequence length="101" mass="11882">MLEKFDASTPIDEQATRMFVLWDAYIKSCNGQCHLDSDLIFVPLLFNGHYCCVCINFISHTIDFLCNTTHQHWESSDFLKLCKIVVSFFFIPVFYFELLRV</sequence>
<reference evidence="1" key="1">
    <citation type="submission" date="2024-03" db="EMBL/GenBank/DDBJ databases">
        <title>WGS assembly of Saponaria officinalis var. Norfolk2.</title>
        <authorList>
            <person name="Jenkins J."/>
            <person name="Shu S."/>
            <person name="Grimwood J."/>
            <person name="Barry K."/>
            <person name="Goodstein D."/>
            <person name="Schmutz J."/>
            <person name="Leebens-Mack J."/>
            <person name="Osbourn A."/>
        </authorList>
    </citation>
    <scope>NUCLEOTIDE SEQUENCE [LARGE SCALE GENOMIC DNA]</scope>
    <source>
        <strain evidence="1">JIC</strain>
    </source>
</reference>
<comment type="caution">
    <text evidence="1">The sequence shown here is derived from an EMBL/GenBank/DDBJ whole genome shotgun (WGS) entry which is preliminary data.</text>
</comment>
<dbReference type="AlphaFoldDB" id="A0AAW1N9E7"/>
<evidence type="ECO:0000313" key="2">
    <source>
        <dbReference type="Proteomes" id="UP001443914"/>
    </source>
</evidence>
<protein>
    <recommendedName>
        <fullName evidence="3">Ubiquitin-like protease family profile domain-containing protein</fullName>
    </recommendedName>
</protein>
<name>A0AAW1N9E7_SAPOF</name>
<accession>A0AAW1N9E7</accession>
<dbReference type="Proteomes" id="UP001443914">
    <property type="component" value="Unassembled WGS sequence"/>
</dbReference>
<evidence type="ECO:0008006" key="3">
    <source>
        <dbReference type="Google" id="ProtNLM"/>
    </source>
</evidence>
<dbReference type="EMBL" id="JBDFQZ010000001">
    <property type="protein sequence ID" value="KAK9756636.1"/>
    <property type="molecule type" value="Genomic_DNA"/>
</dbReference>
<evidence type="ECO:0000313" key="1">
    <source>
        <dbReference type="EMBL" id="KAK9756636.1"/>
    </source>
</evidence>
<organism evidence="1 2">
    <name type="scientific">Saponaria officinalis</name>
    <name type="common">Common soapwort</name>
    <name type="synonym">Lychnis saponaria</name>
    <dbReference type="NCBI Taxonomy" id="3572"/>
    <lineage>
        <taxon>Eukaryota</taxon>
        <taxon>Viridiplantae</taxon>
        <taxon>Streptophyta</taxon>
        <taxon>Embryophyta</taxon>
        <taxon>Tracheophyta</taxon>
        <taxon>Spermatophyta</taxon>
        <taxon>Magnoliopsida</taxon>
        <taxon>eudicotyledons</taxon>
        <taxon>Gunneridae</taxon>
        <taxon>Pentapetalae</taxon>
        <taxon>Caryophyllales</taxon>
        <taxon>Caryophyllaceae</taxon>
        <taxon>Caryophylleae</taxon>
        <taxon>Saponaria</taxon>
    </lineage>
</organism>
<gene>
    <name evidence="1" type="ORF">RND81_01G111100</name>
</gene>
<proteinExistence type="predicted"/>